<keyword evidence="4" id="KW-1185">Reference proteome</keyword>
<accession>A0A8H5F908</accession>
<comment type="caution">
    <text evidence="3">The sequence shown here is derived from an EMBL/GenBank/DDBJ whole genome shotgun (WGS) entry which is preliminary data.</text>
</comment>
<sequence length="556" mass="58780">MANPLTLSKSNSNGGKTNSDTQRRNELEAQLSSPGNRSSDIHNDERKGAEGRFSIDYSLELERELAMESPPQTPMRATASTSPALDRQASQSSRSAFSEARSVESTPDPEVLAHIVTQLRHSLADMTKEKEELVKLLATANTEEANAKDALQVMTDKATEAEEALAELRKKAREDEEQITMLRAKVEESRRGLMRLQTENRRASMAPIDIARASAAGGGLASFGTTPSAKRASFIPLTGSGKPGGHKRSPSVNDAAAMSTPDHVRAANIASAEAALSGAPSSNSRRVSGFFGRQSPDNLSDGAPEVSASNTIELEAVRKELQAVRDQVDSLKHELVEATEAKEASETCVNALREFIAENNVGVNPLPPPPTMAPSEDSKKSSGSGSGWGFKLWGSAPPVEATNSRSSTTSAPPTAISVAPSMASSTSMSSPVSASAAAPLSRKLTGFFGAKPPPSQEQVLSPAPQPLHLQTNAAKMQLPSQRDSMYSHSDVSSVVEPISPTSDIHGLGSAPYESKIQESDEEDAVDEIPLKEALNLDGGSNPVHVSISASDMQGLR</sequence>
<dbReference type="Proteomes" id="UP000567179">
    <property type="component" value="Unassembled WGS sequence"/>
</dbReference>
<feature type="compositionally biased region" description="Low complexity" evidence="2">
    <location>
        <begin position="8"/>
        <end position="19"/>
    </location>
</feature>
<feature type="compositionally biased region" description="Low complexity" evidence="2">
    <location>
        <begin position="389"/>
        <end position="438"/>
    </location>
</feature>
<feature type="coiled-coil region" evidence="1">
    <location>
        <begin position="314"/>
        <end position="341"/>
    </location>
</feature>
<keyword evidence="1" id="KW-0175">Coiled coil</keyword>
<feature type="compositionally biased region" description="Polar residues" evidence="2">
    <location>
        <begin position="547"/>
        <end position="556"/>
    </location>
</feature>
<reference evidence="3 4" key="1">
    <citation type="journal article" date="2020" name="ISME J.">
        <title>Uncovering the hidden diversity of litter-decomposition mechanisms in mushroom-forming fungi.</title>
        <authorList>
            <person name="Floudas D."/>
            <person name="Bentzer J."/>
            <person name="Ahren D."/>
            <person name="Johansson T."/>
            <person name="Persson P."/>
            <person name="Tunlid A."/>
        </authorList>
    </citation>
    <scope>NUCLEOTIDE SEQUENCE [LARGE SCALE GENOMIC DNA]</scope>
    <source>
        <strain evidence="3 4">CBS 101986</strain>
    </source>
</reference>
<feature type="region of interest" description="Disordered" evidence="2">
    <location>
        <begin position="1"/>
        <end position="109"/>
    </location>
</feature>
<feature type="compositionally biased region" description="Polar residues" evidence="2">
    <location>
        <begin position="468"/>
        <end position="492"/>
    </location>
</feature>
<name>A0A8H5F908_9AGAR</name>
<evidence type="ECO:0000256" key="1">
    <source>
        <dbReference type="SAM" id="Coils"/>
    </source>
</evidence>
<feature type="compositionally biased region" description="Basic and acidic residues" evidence="2">
    <location>
        <begin position="39"/>
        <end position="50"/>
    </location>
</feature>
<proteinExistence type="predicted"/>
<feature type="compositionally biased region" description="Low complexity" evidence="2">
    <location>
        <begin position="87"/>
        <end position="105"/>
    </location>
</feature>
<feature type="region of interest" description="Disordered" evidence="2">
    <location>
        <begin position="360"/>
        <end position="510"/>
    </location>
</feature>
<feature type="region of interest" description="Disordered" evidence="2">
    <location>
        <begin position="225"/>
        <end position="256"/>
    </location>
</feature>
<evidence type="ECO:0000313" key="3">
    <source>
        <dbReference type="EMBL" id="KAF5328225.1"/>
    </source>
</evidence>
<feature type="coiled-coil region" evidence="1">
    <location>
        <begin position="116"/>
        <end position="185"/>
    </location>
</feature>
<dbReference type="AlphaFoldDB" id="A0A8H5F908"/>
<protein>
    <submittedName>
        <fullName evidence="3">Uncharacterized protein</fullName>
    </submittedName>
</protein>
<dbReference type="EMBL" id="JAACJJ010000005">
    <property type="protein sequence ID" value="KAF5328225.1"/>
    <property type="molecule type" value="Genomic_DNA"/>
</dbReference>
<feature type="region of interest" description="Disordered" evidence="2">
    <location>
        <begin position="535"/>
        <end position="556"/>
    </location>
</feature>
<evidence type="ECO:0000313" key="4">
    <source>
        <dbReference type="Proteomes" id="UP000567179"/>
    </source>
</evidence>
<gene>
    <name evidence="3" type="ORF">D9619_013446</name>
</gene>
<dbReference type="OrthoDB" id="2505754at2759"/>
<feature type="region of interest" description="Disordered" evidence="2">
    <location>
        <begin position="274"/>
        <end position="307"/>
    </location>
</feature>
<evidence type="ECO:0000256" key="2">
    <source>
        <dbReference type="SAM" id="MobiDB-lite"/>
    </source>
</evidence>
<organism evidence="3 4">
    <name type="scientific">Psilocybe cf. subviscida</name>
    <dbReference type="NCBI Taxonomy" id="2480587"/>
    <lineage>
        <taxon>Eukaryota</taxon>
        <taxon>Fungi</taxon>
        <taxon>Dikarya</taxon>
        <taxon>Basidiomycota</taxon>
        <taxon>Agaricomycotina</taxon>
        <taxon>Agaricomycetes</taxon>
        <taxon>Agaricomycetidae</taxon>
        <taxon>Agaricales</taxon>
        <taxon>Agaricineae</taxon>
        <taxon>Strophariaceae</taxon>
        <taxon>Psilocybe</taxon>
    </lineage>
</organism>